<feature type="transmembrane region" description="Helical" evidence="9">
    <location>
        <begin position="362"/>
        <end position="384"/>
    </location>
</feature>
<evidence type="ECO:0000256" key="9">
    <source>
        <dbReference type="SAM" id="Phobius"/>
    </source>
</evidence>
<sequence>MPITSTTTTLQVQLAAAVRRRRAAQASAASRALGIAAVEATAAQAAAAVAPSASIEACTAALTAEVLSLNDAALPGKVCRAALAARLQSSQASCLIALANNNTNDNNNNNTNSNNNKNNDNNNNTNNNNNSTSSDVVRPVVVGFVVSEAGRGAVDIVLLAVASGCRRRGVGRALLAAALAQASAAGSTSASLSVRSDNVQAVRLYESLSFRWVCSSRIKVKGGRWVKTKKGDEVRSGGSYGIEPVVRKAGDPLFAVLGLVIIPFLWSVPIALMTAEMCSAFPHVGGKIYCVHEGFGPCVGWLNGAFNAVSNVFDVAALPAMALGYAKMFWGAELEGIGDYFAYLLIILATLMNILGVELVGMSSYIFTIIVCSPFVVLFCLGCGRLPELREERFETQPMNNLKFISCLLWNMSGYDDAGATAAEIINPRHVYPRALSISVCLVSVMYLLPVLVGLTVLPDVDAWHDGSFVEIGGLIGGPFMAATIAILGIVSGFGQLNALMCSSVREIVCLAEMPCQPVPQFLGRLHPRFLTPHIGTMVFSSLLFCLVGTDFTDLVAASMFFDCFSFVLQFAAWIRYRLRTSSDDLDTSLDLGYRAPLGMTGVILLSALPICLCILAVFLTWQEKGTECKIGFFGTFAVSTLMYWLQPAASGALASSSSAPLLAGTH</sequence>
<dbReference type="GO" id="GO:0016747">
    <property type="term" value="F:acyltransferase activity, transferring groups other than amino-acyl groups"/>
    <property type="evidence" value="ECO:0007669"/>
    <property type="project" value="InterPro"/>
</dbReference>
<reference evidence="11" key="1">
    <citation type="submission" date="2021-02" db="EMBL/GenBank/DDBJ databases">
        <authorList>
            <person name="Dougan E. K."/>
            <person name="Rhodes N."/>
            <person name="Thang M."/>
            <person name="Chan C."/>
        </authorList>
    </citation>
    <scope>NUCLEOTIDE SEQUENCE</scope>
</reference>
<dbReference type="PANTHER" id="PTHR45826:SF25">
    <property type="entry name" value="AMINO ACID PERMEASE-LIKE PROTEIN"/>
    <property type="match status" value="1"/>
</dbReference>
<organism evidence="11 12">
    <name type="scientific">Polarella glacialis</name>
    <name type="common">Dinoflagellate</name>
    <dbReference type="NCBI Taxonomy" id="89957"/>
    <lineage>
        <taxon>Eukaryota</taxon>
        <taxon>Sar</taxon>
        <taxon>Alveolata</taxon>
        <taxon>Dinophyceae</taxon>
        <taxon>Suessiales</taxon>
        <taxon>Suessiaceae</taxon>
        <taxon>Polarella</taxon>
    </lineage>
</organism>
<feature type="transmembrane region" description="Helical" evidence="9">
    <location>
        <begin position="435"/>
        <end position="457"/>
    </location>
</feature>
<dbReference type="Pfam" id="PF13520">
    <property type="entry name" value="AA_permease_2"/>
    <property type="match status" value="1"/>
</dbReference>
<comment type="subcellular location">
    <subcellularLocation>
        <location evidence="1">Cell membrane</location>
        <topology evidence="1">Multi-pass membrane protein</topology>
    </subcellularLocation>
</comment>
<feature type="transmembrane region" description="Helical" evidence="9">
    <location>
        <begin position="530"/>
        <end position="550"/>
    </location>
</feature>
<dbReference type="Pfam" id="PF00583">
    <property type="entry name" value="Acetyltransf_1"/>
    <property type="match status" value="1"/>
</dbReference>
<evidence type="ECO:0000313" key="11">
    <source>
        <dbReference type="EMBL" id="CAE8666061.1"/>
    </source>
</evidence>
<evidence type="ECO:0000256" key="8">
    <source>
        <dbReference type="SAM" id="MobiDB-lite"/>
    </source>
</evidence>
<dbReference type="GO" id="GO:0015203">
    <property type="term" value="F:polyamine transmembrane transporter activity"/>
    <property type="evidence" value="ECO:0007669"/>
    <property type="project" value="UniProtKB-ARBA"/>
</dbReference>
<comment type="similarity">
    <text evidence="7">Belongs to the amino acid-polyamine-organocation (APC) superfamily. Polyamine:cation symporter (PHS) (TC 2.A.3.12) family.</text>
</comment>
<dbReference type="Gene3D" id="1.20.1740.10">
    <property type="entry name" value="Amino acid/polyamine transporter I"/>
    <property type="match status" value="1"/>
</dbReference>
<keyword evidence="6 9" id="KW-0472">Membrane</keyword>
<evidence type="ECO:0000256" key="4">
    <source>
        <dbReference type="ARBA" id="ARBA00022692"/>
    </source>
</evidence>
<keyword evidence="5 9" id="KW-1133">Transmembrane helix</keyword>
<evidence type="ECO:0000259" key="10">
    <source>
        <dbReference type="PROSITE" id="PS51186"/>
    </source>
</evidence>
<feature type="transmembrane region" description="Helical" evidence="9">
    <location>
        <begin position="642"/>
        <end position="664"/>
    </location>
</feature>
<protein>
    <recommendedName>
        <fullName evidence="10">N-acetyltransferase domain-containing protein</fullName>
    </recommendedName>
</protein>
<dbReference type="PANTHER" id="PTHR45826">
    <property type="entry name" value="POLYAMINE TRANSPORTER PUT1"/>
    <property type="match status" value="1"/>
</dbReference>
<evidence type="ECO:0000256" key="3">
    <source>
        <dbReference type="ARBA" id="ARBA00022475"/>
    </source>
</evidence>
<dbReference type="Gene3D" id="3.40.630.30">
    <property type="match status" value="1"/>
</dbReference>
<comment type="caution">
    <text evidence="11">The sequence shown here is derived from an EMBL/GenBank/DDBJ whole genome shotgun (WGS) entry which is preliminary data.</text>
</comment>
<dbReference type="PROSITE" id="PS51186">
    <property type="entry name" value="GNAT"/>
    <property type="match status" value="1"/>
</dbReference>
<keyword evidence="3" id="KW-1003">Cell membrane</keyword>
<dbReference type="AlphaFoldDB" id="A0A813J6G3"/>
<evidence type="ECO:0000256" key="2">
    <source>
        <dbReference type="ARBA" id="ARBA00022448"/>
    </source>
</evidence>
<gene>
    <name evidence="11" type="ORF">PGLA2088_LOCUS16133</name>
</gene>
<dbReference type="GO" id="GO:0005886">
    <property type="term" value="C:plasma membrane"/>
    <property type="evidence" value="ECO:0007669"/>
    <property type="project" value="UniProtKB-SubCell"/>
</dbReference>
<dbReference type="EMBL" id="CAJNNW010020325">
    <property type="protein sequence ID" value="CAE8666061.1"/>
    <property type="molecule type" value="Genomic_DNA"/>
</dbReference>
<feature type="region of interest" description="Disordered" evidence="8">
    <location>
        <begin position="101"/>
        <end position="134"/>
    </location>
</feature>
<evidence type="ECO:0000256" key="6">
    <source>
        <dbReference type="ARBA" id="ARBA00023136"/>
    </source>
</evidence>
<dbReference type="InterPro" id="IPR002293">
    <property type="entry name" value="AA/rel_permease1"/>
</dbReference>
<accession>A0A813J6G3</accession>
<dbReference type="InterPro" id="IPR016181">
    <property type="entry name" value="Acyl_CoA_acyltransferase"/>
</dbReference>
<feature type="transmembrane region" description="Helical" evidence="9">
    <location>
        <begin position="337"/>
        <end position="356"/>
    </location>
</feature>
<evidence type="ECO:0000256" key="1">
    <source>
        <dbReference type="ARBA" id="ARBA00004651"/>
    </source>
</evidence>
<proteinExistence type="inferred from homology"/>
<dbReference type="SUPFAM" id="SSF55729">
    <property type="entry name" value="Acyl-CoA N-acyltransferases (Nat)"/>
    <property type="match status" value="1"/>
</dbReference>
<dbReference type="InterPro" id="IPR044566">
    <property type="entry name" value="RMV1-like"/>
</dbReference>
<feature type="transmembrane region" description="Helical" evidence="9">
    <location>
        <begin position="598"/>
        <end position="622"/>
    </location>
</feature>
<feature type="transmembrane region" description="Helical" evidence="9">
    <location>
        <begin position="469"/>
        <end position="491"/>
    </location>
</feature>
<evidence type="ECO:0000256" key="7">
    <source>
        <dbReference type="ARBA" id="ARBA00024041"/>
    </source>
</evidence>
<keyword evidence="4 9" id="KW-0812">Transmembrane</keyword>
<feature type="transmembrane region" description="Helical" evidence="9">
    <location>
        <begin position="253"/>
        <end position="272"/>
    </location>
</feature>
<name>A0A813J6G3_POLGL</name>
<dbReference type="Proteomes" id="UP000626109">
    <property type="component" value="Unassembled WGS sequence"/>
</dbReference>
<keyword evidence="2" id="KW-0813">Transport</keyword>
<evidence type="ECO:0000256" key="5">
    <source>
        <dbReference type="ARBA" id="ARBA00022989"/>
    </source>
</evidence>
<evidence type="ECO:0000313" key="12">
    <source>
        <dbReference type="Proteomes" id="UP000626109"/>
    </source>
</evidence>
<dbReference type="InterPro" id="IPR000182">
    <property type="entry name" value="GNAT_dom"/>
</dbReference>
<feature type="domain" description="N-acetyltransferase" evidence="10">
    <location>
        <begin position="141"/>
        <end position="232"/>
    </location>
</feature>